<dbReference type="AlphaFoldDB" id="D5UF77"/>
<evidence type="ECO:0000256" key="1">
    <source>
        <dbReference type="SAM" id="Phobius"/>
    </source>
</evidence>
<keyword evidence="3" id="KW-1185">Reference proteome</keyword>
<dbReference type="KEGG" id="cfl:Cfla_1979"/>
<feature type="transmembrane region" description="Helical" evidence="1">
    <location>
        <begin position="186"/>
        <end position="204"/>
    </location>
</feature>
<evidence type="ECO:0000313" key="3">
    <source>
        <dbReference type="Proteomes" id="UP000000849"/>
    </source>
</evidence>
<sequence length="291" mass="30237">MDTRTMTDDERRAVRSTYRSLRLGVVVLLVMLGAAVLTETVRAGCWLDSLSAYYWTAAHDVLVGTLCAVGALLVVYTSADDIEDALLDTAGFLALVVALTPTEPGTGCPGALVVDVPPALADARTSLTALVVAGVLATGTRTAVALRTTAGTPAVLARLTAALVVLAVAVALLVAPDLLVRTAHDAAAVLLFVAVVGVVVRHAFAARAVGSRWALVYAGLGAAMLLTLSAVVALHAVVPTWTQAVLVLEALLVGLFAAYWLLRTVELWGVDVPPRAHRRRDHADDTTAPVA</sequence>
<dbReference type="OrthoDB" id="9803163at2"/>
<feature type="transmembrane region" description="Helical" evidence="1">
    <location>
        <begin position="53"/>
        <end position="76"/>
    </location>
</feature>
<dbReference type="eggNOG" id="ENOG5032YSD">
    <property type="taxonomic scope" value="Bacteria"/>
</dbReference>
<dbReference type="RefSeq" id="WP_013117208.1">
    <property type="nucleotide sequence ID" value="NC_014151.1"/>
</dbReference>
<reference evidence="2 3" key="1">
    <citation type="journal article" date="2010" name="Stand. Genomic Sci.">
        <title>Complete genome sequence of Cellulomonas flavigena type strain (134).</title>
        <authorList>
            <person name="Abt B."/>
            <person name="Foster B."/>
            <person name="Lapidus A."/>
            <person name="Clum A."/>
            <person name="Sun H."/>
            <person name="Pukall R."/>
            <person name="Lucas S."/>
            <person name="Glavina Del Rio T."/>
            <person name="Nolan M."/>
            <person name="Tice H."/>
            <person name="Cheng J.F."/>
            <person name="Pitluck S."/>
            <person name="Liolios K."/>
            <person name="Ivanova N."/>
            <person name="Mavromatis K."/>
            <person name="Ovchinnikova G."/>
            <person name="Pati A."/>
            <person name="Goodwin L."/>
            <person name="Chen A."/>
            <person name="Palaniappan K."/>
            <person name="Land M."/>
            <person name="Hauser L."/>
            <person name="Chang Y.J."/>
            <person name="Jeffries C.D."/>
            <person name="Rohde M."/>
            <person name="Goker M."/>
            <person name="Woyke T."/>
            <person name="Bristow J."/>
            <person name="Eisen J.A."/>
            <person name="Markowitz V."/>
            <person name="Hugenholtz P."/>
            <person name="Kyrpides N.C."/>
            <person name="Klenk H.P."/>
        </authorList>
    </citation>
    <scope>NUCLEOTIDE SEQUENCE [LARGE SCALE GENOMIC DNA]</scope>
    <source>
        <strain evidence="3">ATCC 482 / DSM 20109 / BCRC 11376 / JCM 18109 / NBRC 3775 / NCIMB 8073 / NRS 134</strain>
    </source>
</reference>
<organism evidence="2 3">
    <name type="scientific">Cellulomonas flavigena (strain ATCC 482 / DSM 20109 / BCRC 11376 / JCM 18109 / NBRC 3775 / NCIMB 8073 / NRS 134)</name>
    <dbReference type="NCBI Taxonomy" id="446466"/>
    <lineage>
        <taxon>Bacteria</taxon>
        <taxon>Bacillati</taxon>
        <taxon>Actinomycetota</taxon>
        <taxon>Actinomycetes</taxon>
        <taxon>Micrococcales</taxon>
        <taxon>Cellulomonadaceae</taxon>
        <taxon>Cellulomonas</taxon>
    </lineage>
</organism>
<keyword evidence="1" id="KW-0812">Transmembrane</keyword>
<feature type="transmembrane region" description="Helical" evidence="1">
    <location>
        <begin position="244"/>
        <end position="262"/>
    </location>
</feature>
<gene>
    <name evidence="2" type="ordered locus">Cfla_1979</name>
</gene>
<evidence type="ECO:0000313" key="2">
    <source>
        <dbReference type="EMBL" id="ADG74874.1"/>
    </source>
</evidence>
<protein>
    <submittedName>
        <fullName evidence="2">Uncharacterized protein</fullName>
    </submittedName>
</protein>
<dbReference type="HOGENOM" id="CLU_080180_0_0_11"/>
<feature type="transmembrane region" description="Helical" evidence="1">
    <location>
        <begin position="216"/>
        <end position="238"/>
    </location>
</feature>
<dbReference type="EMBL" id="CP001964">
    <property type="protein sequence ID" value="ADG74874.1"/>
    <property type="molecule type" value="Genomic_DNA"/>
</dbReference>
<accession>D5UF77</accession>
<dbReference type="STRING" id="446466.Cfla_1979"/>
<feature type="transmembrane region" description="Helical" evidence="1">
    <location>
        <begin position="21"/>
        <end position="41"/>
    </location>
</feature>
<dbReference type="Proteomes" id="UP000000849">
    <property type="component" value="Chromosome"/>
</dbReference>
<proteinExistence type="predicted"/>
<keyword evidence="1" id="KW-1133">Transmembrane helix</keyword>
<name>D5UF77_CELFN</name>
<feature type="transmembrane region" description="Helical" evidence="1">
    <location>
        <begin position="155"/>
        <end position="174"/>
    </location>
</feature>
<keyword evidence="1" id="KW-0472">Membrane</keyword>